<sequence>METNAFPRLDVSVNETGCCSRFNPLGWDNRLLHFEDKKFVRATTRSAMHIPYNMNTVFTRVQEHIEDAGAADPETEIVLSHDLSPWEGEHFFAVEADVPDEEMTTLSGDYFTRVFEGPYRRCAEFAHDMEVAARAMGKTAKEVYFFYTTCPRCAKHYGENYIVGVAEI</sequence>
<dbReference type="RefSeq" id="WP_367877036.1">
    <property type="nucleotide sequence ID" value="NZ_JBFNXX010000004.1"/>
</dbReference>
<dbReference type="InterPro" id="IPR046766">
    <property type="entry name" value="Bact_hydrolase"/>
</dbReference>
<reference evidence="1 2" key="1">
    <citation type="submission" date="2024-07" db="EMBL/GenBank/DDBJ databases">
        <title>Marimonas sp.nov., isolated from tidal-flat sediment.</title>
        <authorList>
            <person name="Jayan J.N."/>
            <person name="Lee S.S."/>
        </authorList>
    </citation>
    <scope>NUCLEOTIDE SEQUENCE [LARGE SCALE GENOMIC DNA]</scope>
    <source>
        <strain evidence="1 2">MJW-29</strain>
    </source>
</reference>
<dbReference type="Pfam" id="PF20603">
    <property type="entry name" value="Bact_hydrolase"/>
    <property type="match status" value="1"/>
</dbReference>
<name>A0ABV3RK21_9RHOB</name>
<dbReference type="GO" id="GO:0016787">
    <property type="term" value="F:hydrolase activity"/>
    <property type="evidence" value="ECO:0007669"/>
    <property type="project" value="UniProtKB-KW"/>
</dbReference>
<evidence type="ECO:0000313" key="1">
    <source>
        <dbReference type="EMBL" id="MEW9919332.1"/>
    </source>
</evidence>
<protein>
    <submittedName>
        <fullName evidence="1">Hydrolase</fullName>
    </submittedName>
</protein>
<gene>
    <name evidence="1" type="ORF">AB2B41_06940</name>
</gene>
<keyword evidence="1" id="KW-0378">Hydrolase</keyword>
<evidence type="ECO:0000313" key="2">
    <source>
        <dbReference type="Proteomes" id="UP001556098"/>
    </source>
</evidence>
<proteinExistence type="predicted"/>
<keyword evidence="2" id="KW-1185">Reference proteome</keyword>
<comment type="caution">
    <text evidence="1">The sequence shown here is derived from an EMBL/GenBank/DDBJ whole genome shotgun (WGS) entry which is preliminary data.</text>
</comment>
<accession>A0ABV3RK21</accession>
<organism evidence="1 2">
    <name type="scientific">Sulfitobacter sediminis</name>
    <dbReference type="NCBI Taxonomy" id="3234186"/>
    <lineage>
        <taxon>Bacteria</taxon>
        <taxon>Pseudomonadati</taxon>
        <taxon>Pseudomonadota</taxon>
        <taxon>Alphaproteobacteria</taxon>
        <taxon>Rhodobacterales</taxon>
        <taxon>Roseobacteraceae</taxon>
        <taxon>Sulfitobacter</taxon>
    </lineage>
</organism>
<dbReference type="Proteomes" id="UP001556098">
    <property type="component" value="Unassembled WGS sequence"/>
</dbReference>
<dbReference type="EMBL" id="JBFNXX010000004">
    <property type="protein sequence ID" value="MEW9919332.1"/>
    <property type="molecule type" value="Genomic_DNA"/>
</dbReference>